<dbReference type="PANTHER" id="PTHR31332">
    <property type="entry name" value="7-HYDROXYMETHYL CHLOROPHYLL A REDUCTASE, CHLOROPLASTIC"/>
    <property type="match status" value="1"/>
</dbReference>
<name>A0A518GFF1_9BACT</name>
<dbReference type="AlphaFoldDB" id="A0A518GFF1"/>
<gene>
    <name evidence="3" type="ORF">Q31a_57140</name>
</gene>
<evidence type="ECO:0000259" key="1">
    <source>
        <dbReference type="Pfam" id="PF04422"/>
    </source>
</evidence>
<dbReference type="RefSeq" id="WP_197355730.1">
    <property type="nucleotide sequence ID" value="NZ_CP036298.1"/>
</dbReference>
<dbReference type="PANTHER" id="PTHR31332:SF0">
    <property type="entry name" value="7-HYDROXYMETHYL CHLOROPHYLL A REDUCTASE, CHLOROPLASTIC"/>
    <property type="match status" value="1"/>
</dbReference>
<protein>
    <submittedName>
        <fullName evidence="3">Coenzyme F420-reducing hydrogenase subunit beta</fullName>
    </submittedName>
</protein>
<evidence type="ECO:0000313" key="3">
    <source>
        <dbReference type="EMBL" id="QDV27326.1"/>
    </source>
</evidence>
<dbReference type="KEGG" id="ahel:Q31a_57140"/>
<dbReference type="EMBL" id="CP036298">
    <property type="protein sequence ID" value="QDV27326.1"/>
    <property type="molecule type" value="Genomic_DNA"/>
</dbReference>
<evidence type="ECO:0000313" key="4">
    <source>
        <dbReference type="Proteomes" id="UP000318017"/>
    </source>
</evidence>
<dbReference type="Pfam" id="PF04422">
    <property type="entry name" value="FrhB_FdhB_N"/>
    <property type="match status" value="1"/>
</dbReference>
<dbReference type="GO" id="GO:0033354">
    <property type="term" value="P:chlorophyll cycle"/>
    <property type="evidence" value="ECO:0007669"/>
    <property type="project" value="TreeGrafter"/>
</dbReference>
<dbReference type="Proteomes" id="UP000318017">
    <property type="component" value="Chromosome"/>
</dbReference>
<evidence type="ECO:0000259" key="2">
    <source>
        <dbReference type="Pfam" id="PF04432"/>
    </source>
</evidence>
<dbReference type="GO" id="GO:0090415">
    <property type="term" value="F:7-hydroxymethyl chlorophyll a reductase activity"/>
    <property type="evidence" value="ECO:0007669"/>
    <property type="project" value="TreeGrafter"/>
</dbReference>
<feature type="domain" description="Coenzyme F420 hydrogenase/dehydrogenase beta subunit C-terminal" evidence="2">
    <location>
        <begin position="179"/>
        <end position="340"/>
    </location>
</feature>
<organism evidence="3 4">
    <name type="scientific">Aureliella helgolandensis</name>
    <dbReference type="NCBI Taxonomy" id="2527968"/>
    <lineage>
        <taxon>Bacteria</taxon>
        <taxon>Pseudomonadati</taxon>
        <taxon>Planctomycetota</taxon>
        <taxon>Planctomycetia</taxon>
        <taxon>Pirellulales</taxon>
        <taxon>Pirellulaceae</taxon>
        <taxon>Aureliella</taxon>
    </lineage>
</organism>
<dbReference type="Pfam" id="PF04432">
    <property type="entry name" value="FrhB_FdhB_C"/>
    <property type="match status" value="1"/>
</dbReference>
<dbReference type="InterPro" id="IPR045220">
    <property type="entry name" value="FRHB/FDHB/HCAR-like"/>
</dbReference>
<dbReference type="InterPro" id="IPR007525">
    <property type="entry name" value="FrhB_FdhB_C"/>
</dbReference>
<feature type="domain" description="Coenzyme F420 hydrogenase/dehydrogenase beta subunit N-terminal" evidence="1">
    <location>
        <begin position="91"/>
        <end position="164"/>
    </location>
</feature>
<accession>A0A518GFF1</accession>
<proteinExistence type="predicted"/>
<reference evidence="3 4" key="1">
    <citation type="submission" date="2019-02" db="EMBL/GenBank/DDBJ databases">
        <title>Deep-cultivation of Planctomycetes and their phenomic and genomic characterization uncovers novel biology.</title>
        <authorList>
            <person name="Wiegand S."/>
            <person name="Jogler M."/>
            <person name="Boedeker C."/>
            <person name="Pinto D."/>
            <person name="Vollmers J."/>
            <person name="Rivas-Marin E."/>
            <person name="Kohn T."/>
            <person name="Peeters S.H."/>
            <person name="Heuer A."/>
            <person name="Rast P."/>
            <person name="Oberbeckmann S."/>
            <person name="Bunk B."/>
            <person name="Jeske O."/>
            <person name="Meyerdierks A."/>
            <person name="Storesund J.E."/>
            <person name="Kallscheuer N."/>
            <person name="Luecker S."/>
            <person name="Lage O.M."/>
            <person name="Pohl T."/>
            <person name="Merkel B.J."/>
            <person name="Hornburger P."/>
            <person name="Mueller R.-W."/>
            <person name="Bruemmer F."/>
            <person name="Labrenz M."/>
            <person name="Spormann A.M."/>
            <person name="Op den Camp H."/>
            <person name="Overmann J."/>
            <person name="Amann R."/>
            <person name="Jetten M.S.M."/>
            <person name="Mascher T."/>
            <person name="Medema M.H."/>
            <person name="Devos D.P."/>
            <person name="Kaster A.-K."/>
            <person name="Ovreas L."/>
            <person name="Rohde M."/>
            <person name="Galperin M.Y."/>
            <person name="Jogler C."/>
        </authorList>
    </citation>
    <scope>NUCLEOTIDE SEQUENCE [LARGE SCALE GENOMIC DNA]</scope>
    <source>
        <strain evidence="3 4">Q31a</strain>
    </source>
</reference>
<dbReference type="InterPro" id="IPR007516">
    <property type="entry name" value="Co_F420_Hydgase/DH_bsu_N"/>
</dbReference>
<keyword evidence="4" id="KW-1185">Reference proteome</keyword>
<sequence>MQLPVTTIEEVCARQLCTGCGVCASVEPKRFRMADALEYGRRPFLVEQPAKESGLGLQCCPGASLEHTFDPSDPELEQELIAGWGPVYDVWEGFATDDAIRLAGSSGGAATALALYCIEQGGMSGVLHTGARQDAVHLNESVYSTSREELLDRTGSRYAPASPCDGLHFIEQAAGPSVFIGKPCDVAAVKRAQEVRPELSGKVGVTLAFFCAGTPSTQGTLELLKQVGVEDPQSIEGLRYRGNGWPGKWTVRWREPSGELRSSEMTYAESWGFLQKYRQWRCYICPDHTGEFADIAVGDPWYREVQPGEPGKSLIIARTPRGREIIQAAQRSGYLTLETRDATLLPRSQPNLLGTRGGLWARLKVLHVLGAAVPNLKGFETFPFWLRALGTSQKVQSFTGTIKRVFTKQLRRKASIIETKGEA</sequence>